<evidence type="ECO:0000256" key="4">
    <source>
        <dbReference type="ARBA" id="ARBA00023136"/>
    </source>
</evidence>
<keyword evidence="2 5" id="KW-0812">Transmembrane</keyword>
<dbReference type="PANTHER" id="PTHR37958:SF1">
    <property type="entry name" value="SODIUM-POTASSIUM_PROTON ANTIPORTER CHAA"/>
    <property type="match status" value="1"/>
</dbReference>
<feature type="transmembrane region" description="Helical" evidence="5">
    <location>
        <begin position="42"/>
        <end position="62"/>
    </location>
</feature>
<evidence type="ECO:0000259" key="6">
    <source>
        <dbReference type="Pfam" id="PF01699"/>
    </source>
</evidence>
<name>A0ABU2B0A4_9MICC</name>
<feature type="transmembrane region" description="Helical" evidence="5">
    <location>
        <begin position="336"/>
        <end position="353"/>
    </location>
</feature>
<evidence type="ECO:0000313" key="7">
    <source>
        <dbReference type="EMBL" id="MDR7347031.1"/>
    </source>
</evidence>
<keyword evidence="3 5" id="KW-1133">Transmembrane helix</keyword>
<proteinExistence type="predicted"/>
<sequence>MSIATARRVVTPTTVTQLLLGWGTYTLLWFLGDLGPLSTGPLVILLAALVGIIAGCAFGVVTQAEAIAKRLPDPYGTLVLTLSIVVIEVVLIAAVMLGPGQHPNIARDSVMAVSMIILNLVIGLALLIAGLRHTGPRFNPVGTTSYLTLLVVLLSIAFVVPGMIGTDGSYTTGQAALILTLTILLYAFFLVRQIGAQRTDFQEPQTTEHPAQSVGDTSPGVGRVVAHHRRELTARSTLLIALVIPIVLLSHVMAGLLDDAMARLGAPTALAGIIIAVIVFLPETVTALRAAYRNELQRVSNLCHGAAVSTVGLTIPVVLTIGLITSQDVILAENPTNLALLGITLVLTAVTALTPKVTALHGAGHLAVFVLYILTVFI</sequence>
<evidence type="ECO:0000256" key="5">
    <source>
        <dbReference type="SAM" id="Phobius"/>
    </source>
</evidence>
<feature type="transmembrane region" description="Helical" evidence="5">
    <location>
        <begin position="9"/>
        <end position="30"/>
    </location>
</feature>
<feature type="transmembrane region" description="Helical" evidence="5">
    <location>
        <begin position="269"/>
        <end position="290"/>
    </location>
</feature>
<dbReference type="Proteomes" id="UP001183794">
    <property type="component" value="Unassembled WGS sequence"/>
</dbReference>
<gene>
    <name evidence="7" type="ORF">J2S62_001288</name>
</gene>
<feature type="transmembrane region" description="Helical" evidence="5">
    <location>
        <begin position="238"/>
        <end position="257"/>
    </location>
</feature>
<comment type="subcellular location">
    <subcellularLocation>
        <location evidence="1">Membrane</location>
        <topology evidence="1">Multi-pass membrane protein</topology>
    </subcellularLocation>
</comment>
<evidence type="ECO:0000256" key="3">
    <source>
        <dbReference type="ARBA" id="ARBA00022989"/>
    </source>
</evidence>
<evidence type="ECO:0000256" key="1">
    <source>
        <dbReference type="ARBA" id="ARBA00004141"/>
    </source>
</evidence>
<feature type="domain" description="Sodium/calcium exchanger membrane region" evidence="6">
    <location>
        <begin position="43"/>
        <end position="194"/>
    </location>
</feature>
<feature type="transmembrane region" description="Helical" evidence="5">
    <location>
        <begin position="109"/>
        <end position="131"/>
    </location>
</feature>
<dbReference type="InterPro" id="IPR004837">
    <property type="entry name" value="NaCa_Exmemb"/>
</dbReference>
<feature type="domain" description="Sodium/calcium exchanger membrane region" evidence="6">
    <location>
        <begin position="238"/>
        <end position="377"/>
    </location>
</feature>
<feature type="transmembrane region" description="Helical" evidence="5">
    <location>
        <begin position="302"/>
        <end position="324"/>
    </location>
</feature>
<keyword evidence="8" id="KW-1185">Reference proteome</keyword>
<dbReference type="InterPro" id="IPR052946">
    <property type="entry name" value="Alkaline_pH_Ca-Antiporter"/>
</dbReference>
<feature type="transmembrane region" description="Helical" evidence="5">
    <location>
        <begin position="360"/>
        <end position="377"/>
    </location>
</feature>
<feature type="transmembrane region" description="Helical" evidence="5">
    <location>
        <begin position="143"/>
        <end position="164"/>
    </location>
</feature>
<evidence type="ECO:0000313" key="8">
    <source>
        <dbReference type="Proteomes" id="UP001183794"/>
    </source>
</evidence>
<dbReference type="PANTHER" id="PTHR37958">
    <property type="entry name" value="SODIUM-POTASSIUM/PROTON ANTIPORTER CHAA"/>
    <property type="match status" value="1"/>
</dbReference>
<comment type="caution">
    <text evidence="7">The sequence shown here is derived from an EMBL/GenBank/DDBJ whole genome shotgun (WGS) entry which is preliminary data.</text>
</comment>
<keyword evidence="4 5" id="KW-0472">Membrane</keyword>
<dbReference type="EMBL" id="JAVDYJ010000001">
    <property type="protein sequence ID" value="MDR7347031.1"/>
    <property type="molecule type" value="Genomic_DNA"/>
</dbReference>
<feature type="transmembrane region" description="Helical" evidence="5">
    <location>
        <begin position="74"/>
        <end position="97"/>
    </location>
</feature>
<evidence type="ECO:0000256" key="2">
    <source>
        <dbReference type="ARBA" id="ARBA00022692"/>
    </source>
</evidence>
<accession>A0ABU2B0A4</accession>
<dbReference type="RefSeq" id="WP_310172733.1">
    <property type="nucleotide sequence ID" value="NZ_BAABHE010000002.1"/>
</dbReference>
<feature type="transmembrane region" description="Helical" evidence="5">
    <location>
        <begin position="170"/>
        <end position="191"/>
    </location>
</feature>
<organism evidence="7 8">
    <name type="scientific">Enteractinococcus fodinae</name>
    <dbReference type="NCBI Taxonomy" id="684663"/>
    <lineage>
        <taxon>Bacteria</taxon>
        <taxon>Bacillati</taxon>
        <taxon>Actinomycetota</taxon>
        <taxon>Actinomycetes</taxon>
        <taxon>Micrococcales</taxon>
        <taxon>Micrococcaceae</taxon>
    </lineage>
</organism>
<dbReference type="Pfam" id="PF01699">
    <property type="entry name" value="Na_Ca_ex"/>
    <property type="match status" value="2"/>
</dbReference>
<reference evidence="7 8" key="1">
    <citation type="submission" date="2023-07" db="EMBL/GenBank/DDBJ databases">
        <title>Sequencing the genomes of 1000 actinobacteria strains.</title>
        <authorList>
            <person name="Klenk H.-P."/>
        </authorList>
    </citation>
    <scope>NUCLEOTIDE SEQUENCE [LARGE SCALE GENOMIC DNA]</scope>
    <source>
        <strain evidence="7 8">DSM 22966</strain>
    </source>
</reference>
<protein>
    <submittedName>
        <fullName evidence="7">Ca2+:H+ antiporter</fullName>
    </submittedName>
</protein>